<sequence length="268" mass="30958">MRQANRAVMLQFHNMASWVPPFTNLIDAEKNKSGNSPPFTAFQLATIGNDGYPRTRTLIFRGFLFNDRNTNVLIATTDKRMSKYSELLHNDRFEAVFYFAGIKRQFRFRGHAKIIDDDHIPACDAPKIDDNEPDSRMLPYTVLSPSAVRSQRPDSSYTNLNELNVVDLQPPTRQEWNQEVRRQWDALSPALRSTFRKPPPGSEITDENRRVIDSIRRGVDGKKEDSGLKNFAVIAMFVDKVDVVELDRDRRYVCEREDGMWVETEICP</sequence>
<evidence type="ECO:0000313" key="2">
    <source>
        <dbReference type="Proteomes" id="UP001241377"/>
    </source>
</evidence>
<keyword evidence="2" id="KW-1185">Reference proteome</keyword>
<comment type="caution">
    <text evidence="1">The sequence shown here is derived from an EMBL/GenBank/DDBJ whole genome shotgun (WGS) entry which is preliminary data.</text>
</comment>
<accession>A0ACC2W5H4</accession>
<gene>
    <name evidence="1" type="ORF">QFC19_003153</name>
</gene>
<organism evidence="1 2">
    <name type="scientific">Naganishia cerealis</name>
    <dbReference type="NCBI Taxonomy" id="610337"/>
    <lineage>
        <taxon>Eukaryota</taxon>
        <taxon>Fungi</taxon>
        <taxon>Dikarya</taxon>
        <taxon>Basidiomycota</taxon>
        <taxon>Agaricomycotina</taxon>
        <taxon>Tremellomycetes</taxon>
        <taxon>Filobasidiales</taxon>
        <taxon>Filobasidiaceae</taxon>
        <taxon>Naganishia</taxon>
    </lineage>
</organism>
<protein>
    <submittedName>
        <fullName evidence="1">Uncharacterized protein</fullName>
    </submittedName>
</protein>
<proteinExistence type="predicted"/>
<name>A0ACC2W5H4_9TREE</name>
<evidence type="ECO:0000313" key="1">
    <source>
        <dbReference type="EMBL" id="KAJ9106653.1"/>
    </source>
</evidence>
<dbReference type="EMBL" id="JASBWR010000029">
    <property type="protein sequence ID" value="KAJ9106653.1"/>
    <property type="molecule type" value="Genomic_DNA"/>
</dbReference>
<reference evidence="1" key="1">
    <citation type="submission" date="2023-04" db="EMBL/GenBank/DDBJ databases">
        <title>Draft Genome sequencing of Naganishia species isolated from polar environments using Oxford Nanopore Technology.</title>
        <authorList>
            <person name="Leo P."/>
            <person name="Venkateswaran K."/>
        </authorList>
    </citation>
    <scope>NUCLEOTIDE SEQUENCE</scope>
    <source>
        <strain evidence="1">MNA-CCFEE 5261</strain>
    </source>
</reference>
<dbReference type="Proteomes" id="UP001241377">
    <property type="component" value="Unassembled WGS sequence"/>
</dbReference>